<name>A0A3A4QTW1_9BACT</name>
<keyword evidence="1" id="KW-0812">Transmembrane</keyword>
<dbReference type="EMBL" id="QZJZ01000103">
    <property type="protein sequence ID" value="RJP56052.1"/>
    <property type="molecule type" value="Genomic_DNA"/>
</dbReference>
<comment type="caution">
    <text evidence="2">The sequence shown here is derived from an EMBL/GenBank/DDBJ whole genome shotgun (WGS) entry which is preliminary data.</text>
</comment>
<reference evidence="2 3" key="1">
    <citation type="journal article" date="2017" name="ISME J.">
        <title>Energy and carbon metabolisms in a deep terrestrial subsurface fluid microbial community.</title>
        <authorList>
            <person name="Momper L."/>
            <person name="Jungbluth S.P."/>
            <person name="Lee M.D."/>
            <person name="Amend J.P."/>
        </authorList>
    </citation>
    <scope>NUCLEOTIDE SEQUENCE [LARGE SCALE GENOMIC DNA]</scope>
    <source>
        <strain evidence="2">SURF_26</strain>
    </source>
</reference>
<keyword evidence="1" id="KW-0472">Membrane</keyword>
<evidence type="ECO:0000313" key="3">
    <source>
        <dbReference type="Proteomes" id="UP000266426"/>
    </source>
</evidence>
<feature type="transmembrane region" description="Helical" evidence="1">
    <location>
        <begin position="6"/>
        <end position="28"/>
    </location>
</feature>
<sequence length="82" mass="9613">MIKVDLSLLFFIYLVLSLGGIIVLWFWFELKHPPGRLKPYSKTIYRCSICTFRYMDYVDKKITRCSRCGSLNDSTESASDDF</sequence>
<keyword evidence="1" id="KW-1133">Transmembrane helix</keyword>
<dbReference type="Proteomes" id="UP000266426">
    <property type="component" value="Unassembled WGS sequence"/>
</dbReference>
<gene>
    <name evidence="2" type="ORF">C4541_13130</name>
</gene>
<accession>A0A3A4QTW1</accession>
<dbReference type="AlphaFoldDB" id="A0A3A4QTW1"/>
<evidence type="ECO:0008006" key="4">
    <source>
        <dbReference type="Google" id="ProtNLM"/>
    </source>
</evidence>
<evidence type="ECO:0000256" key="1">
    <source>
        <dbReference type="SAM" id="Phobius"/>
    </source>
</evidence>
<proteinExistence type="predicted"/>
<organism evidence="2 3">
    <name type="scientific">Candidatus Auribacter fodinae</name>
    <dbReference type="NCBI Taxonomy" id="2093366"/>
    <lineage>
        <taxon>Bacteria</taxon>
        <taxon>Pseudomonadati</taxon>
        <taxon>Candidatus Auribacterota</taxon>
        <taxon>Candidatus Auribacteria</taxon>
        <taxon>Candidatus Auribacterales</taxon>
        <taxon>Candidatus Auribacteraceae</taxon>
        <taxon>Candidatus Auribacter</taxon>
    </lineage>
</organism>
<evidence type="ECO:0000313" key="2">
    <source>
        <dbReference type="EMBL" id="RJP56052.1"/>
    </source>
</evidence>
<protein>
    <recommendedName>
        <fullName evidence="4">Hydrogenase nickel incorporation protein HypA</fullName>
    </recommendedName>
</protein>